<evidence type="ECO:0000313" key="11">
    <source>
        <dbReference type="Proteomes" id="UP000256310"/>
    </source>
</evidence>
<dbReference type="InterPro" id="IPR035671">
    <property type="entry name" value="DsbD_gamma"/>
</dbReference>
<feature type="transmembrane region" description="Helical" evidence="7">
    <location>
        <begin position="294"/>
        <end position="321"/>
    </location>
</feature>
<reference evidence="10 11" key="1">
    <citation type="submission" date="2018-07" db="EMBL/GenBank/DDBJ databases">
        <title>Genomic Encyclopedia of Type Strains, Phase IV (KMG-IV): sequencing the most valuable type-strain genomes for metagenomic binning, comparative biology and taxonomic classification.</title>
        <authorList>
            <person name="Goeker M."/>
        </authorList>
    </citation>
    <scope>NUCLEOTIDE SEQUENCE [LARGE SCALE GENOMIC DNA]</scope>
    <source>
        <strain evidence="10 11">DSM 26725</strain>
    </source>
</reference>
<feature type="domain" description="Thioredoxin" evidence="9">
    <location>
        <begin position="563"/>
        <end position="690"/>
    </location>
</feature>
<keyword evidence="5 7" id="KW-1133">Transmembrane helix</keyword>
<feature type="transmembrane region" description="Helical" evidence="7">
    <location>
        <begin position="495"/>
        <end position="511"/>
    </location>
</feature>
<evidence type="ECO:0000256" key="8">
    <source>
        <dbReference type="SAM" id="SignalP"/>
    </source>
</evidence>
<accession>A0A3D9FJ50</accession>
<keyword evidence="4" id="KW-0201">Cytochrome c-type biogenesis</keyword>
<dbReference type="InterPro" id="IPR036249">
    <property type="entry name" value="Thioredoxin-like_sf"/>
</dbReference>
<feature type="transmembrane region" description="Helical" evidence="7">
    <location>
        <begin position="342"/>
        <end position="361"/>
    </location>
</feature>
<sequence>MRFSLMKTVLGLIAAICCLVPAIAHAQMPRENAIQTALLAETETPAPGQSFTIAIRMRPDEGWHGYWLNPGEAGIPDSFEWDVPEGITIGALSYPVPERLSISGIMNYIYHGEYALLAEVTLDGGIALGTALPLRVQGQWLACTDEVCVPESGAFGIDLVAGSGAITEGAAFDEYRTRLPRPLGNEAAFEQVGETLRIAIPFPQSAAISAPYFFSRTDRVLDYSAEQSVSRNGDMVIVEVPAEQDAGVVTRIDGLLKIGEHDGLLLAAVPGNVPAAGAPIAGERINSGAMNADIATVLLALGGAILGGMLLNIMPCVFPILSLKALSLAKAGGEESAVRRDALAYTAGVVIVCLGLGAALLALRASGVAAGWAFQLQDPRMILFLLLLVTAIALNLAGLFELPSVSGGGRFADRDGATGSFFTGALAAFVATPCTGPFMGAALGAALVVPTIVAMAIFAGLGFGLALPFLILAFVPTLRARLPRPGPWMEGFRHLMAVPMLLTALALGWVLGRQTGVNGMTLGIAGALGIALMLWWAGNRQIAGKRAWLPIIPAILVTLGALALVPTSMPAQAGQAEGGALDAESFGEARLEELRAADQPVFVYFTADWCITCKANEAGALNRQAVADHFEAQGIAVLVGDWTNGDPAIGRFLERHGRSGVPLYLYYAPGGEPEVLPQILTVGMLTGLGT</sequence>
<dbReference type="GO" id="GO:0015035">
    <property type="term" value="F:protein-disulfide reductase activity"/>
    <property type="evidence" value="ECO:0007669"/>
    <property type="project" value="TreeGrafter"/>
</dbReference>
<dbReference type="PANTHER" id="PTHR32234">
    <property type="entry name" value="THIOL:DISULFIDE INTERCHANGE PROTEIN DSBD"/>
    <property type="match status" value="1"/>
</dbReference>
<keyword evidence="8" id="KW-0732">Signal</keyword>
<organism evidence="10 11">
    <name type="scientific">Parasphingopyxis lamellibrachiae</name>
    <dbReference type="NCBI Taxonomy" id="680125"/>
    <lineage>
        <taxon>Bacteria</taxon>
        <taxon>Pseudomonadati</taxon>
        <taxon>Pseudomonadota</taxon>
        <taxon>Alphaproteobacteria</taxon>
        <taxon>Sphingomonadales</taxon>
        <taxon>Sphingomonadaceae</taxon>
        <taxon>Parasphingopyxis</taxon>
    </lineage>
</organism>
<name>A0A3D9FJ50_9SPHN</name>
<dbReference type="OrthoDB" id="9811036at2"/>
<dbReference type="GO" id="GO:0017004">
    <property type="term" value="P:cytochrome complex assembly"/>
    <property type="evidence" value="ECO:0007669"/>
    <property type="project" value="UniProtKB-KW"/>
</dbReference>
<evidence type="ECO:0000256" key="3">
    <source>
        <dbReference type="ARBA" id="ARBA00022692"/>
    </source>
</evidence>
<dbReference type="GO" id="GO:0045454">
    <property type="term" value="P:cell redox homeostasis"/>
    <property type="evidence" value="ECO:0007669"/>
    <property type="project" value="TreeGrafter"/>
</dbReference>
<dbReference type="GO" id="GO:0005886">
    <property type="term" value="C:plasma membrane"/>
    <property type="evidence" value="ECO:0007669"/>
    <property type="project" value="UniProtKB-SubCell"/>
</dbReference>
<feature type="transmembrane region" description="Helical" evidence="7">
    <location>
        <begin position="547"/>
        <end position="565"/>
    </location>
</feature>
<feature type="transmembrane region" description="Helical" evidence="7">
    <location>
        <begin position="381"/>
        <end position="400"/>
    </location>
</feature>
<feature type="chain" id="PRO_5017762698" evidence="8">
    <location>
        <begin position="27"/>
        <end position="690"/>
    </location>
</feature>
<dbReference type="SUPFAM" id="SSF52833">
    <property type="entry name" value="Thioredoxin-like"/>
    <property type="match status" value="1"/>
</dbReference>
<comment type="subcellular location">
    <subcellularLocation>
        <location evidence="1">Cell membrane</location>
        <topology evidence="1">Multi-pass membrane protein</topology>
    </subcellularLocation>
</comment>
<evidence type="ECO:0000259" key="9">
    <source>
        <dbReference type="PROSITE" id="PS51352"/>
    </source>
</evidence>
<evidence type="ECO:0000313" key="10">
    <source>
        <dbReference type="EMBL" id="RED17607.1"/>
    </source>
</evidence>
<feature type="transmembrane region" description="Helical" evidence="7">
    <location>
        <begin position="517"/>
        <end position="535"/>
    </location>
</feature>
<gene>
    <name evidence="10" type="ORF">DFR46_2657</name>
</gene>
<dbReference type="InterPro" id="IPR003834">
    <property type="entry name" value="Cyt_c_assmbl_TM_dom"/>
</dbReference>
<evidence type="ECO:0000256" key="4">
    <source>
        <dbReference type="ARBA" id="ARBA00022748"/>
    </source>
</evidence>
<comment type="caution">
    <text evidence="10">The sequence shown here is derived from an EMBL/GenBank/DDBJ whole genome shotgun (WGS) entry which is preliminary data.</text>
</comment>
<feature type="transmembrane region" description="Helical" evidence="7">
    <location>
        <begin position="452"/>
        <end position="475"/>
    </location>
</feature>
<proteinExistence type="predicted"/>
<protein>
    <submittedName>
        <fullName evidence="10">Thiol:disulfide interchange protein</fullName>
    </submittedName>
</protein>
<dbReference type="Gene3D" id="3.40.30.10">
    <property type="entry name" value="Glutaredoxin"/>
    <property type="match status" value="1"/>
</dbReference>
<dbReference type="Pfam" id="PF11412">
    <property type="entry name" value="DsbD_N"/>
    <property type="match status" value="1"/>
</dbReference>
<dbReference type="Pfam" id="PF02683">
    <property type="entry name" value="DsbD_TM"/>
    <property type="match status" value="1"/>
</dbReference>
<feature type="signal peptide" evidence="8">
    <location>
        <begin position="1"/>
        <end position="26"/>
    </location>
</feature>
<dbReference type="InterPro" id="IPR013766">
    <property type="entry name" value="Thioredoxin_domain"/>
</dbReference>
<dbReference type="PROSITE" id="PS51352">
    <property type="entry name" value="THIOREDOXIN_2"/>
    <property type="match status" value="1"/>
</dbReference>
<keyword evidence="3 7" id="KW-0812">Transmembrane</keyword>
<evidence type="ECO:0000256" key="5">
    <source>
        <dbReference type="ARBA" id="ARBA00022989"/>
    </source>
</evidence>
<dbReference type="Pfam" id="PF13899">
    <property type="entry name" value="Thioredoxin_7"/>
    <property type="match status" value="1"/>
</dbReference>
<dbReference type="AlphaFoldDB" id="A0A3D9FJ50"/>
<dbReference type="CDD" id="cd02953">
    <property type="entry name" value="DsbDgamma"/>
    <property type="match status" value="1"/>
</dbReference>
<keyword evidence="11" id="KW-1185">Reference proteome</keyword>
<keyword evidence="2" id="KW-1003">Cell membrane</keyword>
<evidence type="ECO:0000256" key="7">
    <source>
        <dbReference type="SAM" id="Phobius"/>
    </source>
</evidence>
<dbReference type="Proteomes" id="UP000256310">
    <property type="component" value="Unassembled WGS sequence"/>
</dbReference>
<evidence type="ECO:0000256" key="2">
    <source>
        <dbReference type="ARBA" id="ARBA00022475"/>
    </source>
</evidence>
<evidence type="ECO:0000256" key="6">
    <source>
        <dbReference type="ARBA" id="ARBA00023136"/>
    </source>
</evidence>
<feature type="transmembrane region" description="Helical" evidence="7">
    <location>
        <begin position="421"/>
        <end position="446"/>
    </location>
</feature>
<evidence type="ECO:0000256" key="1">
    <source>
        <dbReference type="ARBA" id="ARBA00004651"/>
    </source>
</evidence>
<dbReference type="PANTHER" id="PTHR32234:SF3">
    <property type="entry name" value="SUPPRESSION OF COPPER SENSITIVITY PROTEIN"/>
    <property type="match status" value="1"/>
</dbReference>
<dbReference type="InterPro" id="IPR028250">
    <property type="entry name" value="DsbDN"/>
</dbReference>
<dbReference type="EMBL" id="QRDP01000004">
    <property type="protein sequence ID" value="RED17607.1"/>
    <property type="molecule type" value="Genomic_DNA"/>
</dbReference>
<keyword evidence="6 7" id="KW-0472">Membrane</keyword>